<dbReference type="GO" id="GO:0004096">
    <property type="term" value="F:catalase activity"/>
    <property type="evidence" value="ECO:0007669"/>
    <property type="project" value="UniProtKB-EC"/>
</dbReference>
<feature type="region of interest" description="Disordered" evidence="7">
    <location>
        <begin position="174"/>
        <end position="198"/>
    </location>
</feature>
<dbReference type="HOGENOM" id="CLU_1391042_0_0_1"/>
<keyword evidence="1" id="KW-0575">Peroxidase</keyword>
<dbReference type="GO" id="GO:0046872">
    <property type="term" value="F:metal ion binding"/>
    <property type="evidence" value="ECO:0007669"/>
    <property type="project" value="UniProtKB-KW"/>
</dbReference>
<dbReference type="SUPFAM" id="SSF56634">
    <property type="entry name" value="Heme-dependent catalase-like"/>
    <property type="match status" value="1"/>
</dbReference>
<keyword evidence="5" id="KW-0408">Iron</keyword>
<proteinExistence type="predicted"/>
<dbReference type="Gene3D" id="2.40.180.10">
    <property type="entry name" value="Catalase core domain"/>
    <property type="match status" value="2"/>
</dbReference>
<evidence type="ECO:0000259" key="8">
    <source>
        <dbReference type="Pfam" id="PF00199"/>
    </source>
</evidence>
<keyword evidence="3" id="KW-0479">Metal-binding</keyword>
<sequence length="198" mass="23243">MYNSIERGEYPSWTMMLQVMDPKEAETYKWNIFDITKIWPHKDYPLMPVGKLTLNKNPENHFHDLDPWHRTIRKTYGACPETAQCEWTATMALTQTTSPCSYPAIQAFSSEVTDEDWEQPRNLWKLFKENGDDDKLIHNLSGHVNKALPEVQKDTIRMWAKVDEDISKRLEKDLNEKKSKVDHQKAPPSQTALARRRK</sequence>
<protein>
    <recommendedName>
        <fullName evidence="12">Catalase core domain-containing protein</fullName>
    </recommendedName>
</protein>
<dbReference type="Proteomes" id="UP000028045">
    <property type="component" value="Unassembled WGS sequence"/>
</dbReference>
<reference evidence="10 11" key="1">
    <citation type="journal article" date="2014" name="BMC Genomics">
        <title>Comparative genome sequencing reveals chemotype-specific gene clusters in the toxigenic black mold Stachybotrys.</title>
        <authorList>
            <person name="Semeiks J."/>
            <person name="Borek D."/>
            <person name="Otwinowski Z."/>
            <person name="Grishin N.V."/>
        </authorList>
    </citation>
    <scope>NUCLEOTIDE SEQUENCE [LARGE SCALE GENOMIC DNA]</scope>
    <source>
        <strain evidence="11">CBS 109288 / IBT 7711</strain>
    </source>
</reference>
<organism evidence="10 11">
    <name type="scientific">Stachybotrys chartarum (strain CBS 109288 / IBT 7711)</name>
    <name type="common">Toxic black mold</name>
    <name type="synonym">Stilbospora chartarum</name>
    <dbReference type="NCBI Taxonomy" id="1280523"/>
    <lineage>
        <taxon>Eukaryota</taxon>
        <taxon>Fungi</taxon>
        <taxon>Dikarya</taxon>
        <taxon>Ascomycota</taxon>
        <taxon>Pezizomycotina</taxon>
        <taxon>Sordariomycetes</taxon>
        <taxon>Hypocreomycetidae</taxon>
        <taxon>Hypocreales</taxon>
        <taxon>Stachybotryaceae</taxon>
        <taxon>Stachybotrys</taxon>
    </lineage>
</organism>
<evidence type="ECO:0000256" key="3">
    <source>
        <dbReference type="ARBA" id="ARBA00022723"/>
    </source>
</evidence>
<evidence type="ECO:0000256" key="7">
    <source>
        <dbReference type="SAM" id="MobiDB-lite"/>
    </source>
</evidence>
<evidence type="ECO:0008006" key="12">
    <source>
        <dbReference type="Google" id="ProtNLM"/>
    </source>
</evidence>
<evidence type="ECO:0000313" key="11">
    <source>
        <dbReference type="Proteomes" id="UP000028045"/>
    </source>
</evidence>
<feature type="domain" description="Catalase immune-responsive" evidence="9">
    <location>
        <begin position="113"/>
        <end position="173"/>
    </location>
</feature>
<evidence type="ECO:0000256" key="6">
    <source>
        <dbReference type="ARBA" id="ARBA00023324"/>
    </source>
</evidence>
<dbReference type="InterPro" id="IPR018028">
    <property type="entry name" value="Catalase"/>
</dbReference>
<dbReference type="OrthoDB" id="6880011at2759"/>
<dbReference type="GO" id="GO:0005777">
    <property type="term" value="C:peroxisome"/>
    <property type="evidence" value="ECO:0007669"/>
    <property type="project" value="TreeGrafter"/>
</dbReference>
<feature type="domain" description="Catalase core" evidence="8">
    <location>
        <begin position="1"/>
        <end position="65"/>
    </location>
</feature>
<dbReference type="Pfam" id="PF00199">
    <property type="entry name" value="Catalase"/>
    <property type="match status" value="1"/>
</dbReference>
<keyword evidence="2" id="KW-0349">Heme</keyword>
<evidence type="ECO:0000256" key="4">
    <source>
        <dbReference type="ARBA" id="ARBA00023002"/>
    </source>
</evidence>
<gene>
    <name evidence="10" type="ORF">S7711_06859</name>
</gene>
<dbReference type="GO" id="GO:0042542">
    <property type="term" value="P:response to hydrogen peroxide"/>
    <property type="evidence" value="ECO:0007669"/>
    <property type="project" value="TreeGrafter"/>
</dbReference>
<dbReference type="GO" id="GO:0042744">
    <property type="term" value="P:hydrogen peroxide catabolic process"/>
    <property type="evidence" value="ECO:0007669"/>
    <property type="project" value="UniProtKB-KW"/>
</dbReference>
<evidence type="ECO:0000259" key="9">
    <source>
        <dbReference type="Pfam" id="PF06628"/>
    </source>
</evidence>
<dbReference type="InterPro" id="IPR020835">
    <property type="entry name" value="Catalase_sf"/>
</dbReference>
<dbReference type="AlphaFoldDB" id="A0A084B7B4"/>
<dbReference type="PANTHER" id="PTHR11465:SF26">
    <property type="entry name" value="CATALASE 2"/>
    <property type="match status" value="1"/>
</dbReference>
<dbReference type="PROSITE" id="PS51402">
    <property type="entry name" value="CATALASE_3"/>
    <property type="match status" value="1"/>
</dbReference>
<dbReference type="InterPro" id="IPR010582">
    <property type="entry name" value="Catalase_immune_responsive"/>
</dbReference>
<feature type="compositionally biased region" description="Basic and acidic residues" evidence="7">
    <location>
        <begin position="174"/>
        <end position="185"/>
    </location>
</feature>
<keyword evidence="11" id="KW-1185">Reference proteome</keyword>
<dbReference type="InterPro" id="IPR011614">
    <property type="entry name" value="Catalase_core"/>
</dbReference>
<name>A0A084B7B4_STACB</name>
<evidence type="ECO:0000256" key="2">
    <source>
        <dbReference type="ARBA" id="ARBA00022617"/>
    </source>
</evidence>
<dbReference type="Pfam" id="PF06628">
    <property type="entry name" value="Catalase-rel"/>
    <property type="match status" value="1"/>
</dbReference>
<evidence type="ECO:0000256" key="1">
    <source>
        <dbReference type="ARBA" id="ARBA00022559"/>
    </source>
</evidence>
<keyword evidence="6" id="KW-0376">Hydrogen peroxide</keyword>
<keyword evidence="4" id="KW-0560">Oxidoreductase</keyword>
<evidence type="ECO:0000313" key="10">
    <source>
        <dbReference type="EMBL" id="KEY73443.1"/>
    </source>
</evidence>
<accession>A0A084B7B4</accession>
<evidence type="ECO:0000256" key="5">
    <source>
        <dbReference type="ARBA" id="ARBA00023004"/>
    </source>
</evidence>
<dbReference type="EMBL" id="KL647843">
    <property type="protein sequence ID" value="KEY73443.1"/>
    <property type="molecule type" value="Genomic_DNA"/>
</dbReference>
<dbReference type="GO" id="GO:0005739">
    <property type="term" value="C:mitochondrion"/>
    <property type="evidence" value="ECO:0007669"/>
    <property type="project" value="TreeGrafter"/>
</dbReference>
<dbReference type="GO" id="GO:0020037">
    <property type="term" value="F:heme binding"/>
    <property type="evidence" value="ECO:0007669"/>
    <property type="project" value="InterPro"/>
</dbReference>
<dbReference type="PANTHER" id="PTHR11465">
    <property type="entry name" value="CATALASE"/>
    <property type="match status" value="1"/>
</dbReference>